<name>A0AA39M9S9_9BILA</name>
<dbReference type="PANTHER" id="PTHR22916:SF3">
    <property type="entry name" value="UDP-GLCNAC:BETAGAL BETA-1,3-N-ACETYLGLUCOSAMINYLTRANSFERASE-LIKE PROTEIN 1"/>
    <property type="match status" value="1"/>
</dbReference>
<reference evidence="2" key="1">
    <citation type="submission" date="2023-06" db="EMBL/GenBank/DDBJ databases">
        <title>Genomic analysis of the entomopathogenic nematode Steinernema hermaphroditum.</title>
        <authorList>
            <person name="Schwarz E.M."/>
            <person name="Heppert J.K."/>
            <person name="Baniya A."/>
            <person name="Schwartz H.T."/>
            <person name="Tan C.-H."/>
            <person name="Antoshechkin I."/>
            <person name="Sternberg P.W."/>
            <person name="Goodrich-Blair H."/>
            <person name="Dillman A.R."/>
        </authorList>
    </citation>
    <scope>NUCLEOTIDE SEQUENCE</scope>
    <source>
        <strain evidence="2">PS9179</strain>
        <tissue evidence="2">Whole animal</tissue>
    </source>
</reference>
<dbReference type="Gene3D" id="3.90.550.10">
    <property type="entry name" value="Spore Coat Polysaccharide Biosynthesis Protein SpsA, Chain A"/>
    <property type="match status" value="1"/>
</dbReference>
<keyword evidence="3" id="KW-1185">Reference proteome</keyword>
<dbReference type="InterPro" id="IPR001173">
    <property type="entry name" value="Glyco_trans_2-like"/>
</dbReference>
<dbReference type="Pfam" id="PF00535">
    <property type="entry name" value="Glycos_transf_2"/>
    <property type="match status" value="1"/>
</dbReference>
<dbReference type="EMBL" id="JAUCMV010000001">
    <property type="protein sequence ID" value="KAK0426272.1"/>
    <property type="molecule type" value="Genomic_DNA"/>
</dbReference>
<organism evidence="2 3">
    <name type="scientific">Steinernema hermaphroditum</name>
    <dbReference type="NCBI Taxonomy" id="289476"/>
    <lineage>
        <taxon>Eukaryota</taxon>
        <taxon>Metazoa</taxon>
        <taxon>Ecdysozoa</taxon>
        <taxon>Nematoda</taxon>
        <taxon>Chromadorea</taxon>
        <taxon>Rhabditida</taxon>
        <taxon>Tylenchina</taxon>
        <taxon>Panagrolaimomorpha</taxon>
        <taxon>Strongyloidoidea</taxon>
        <taxon>Steinernematidae</taxon>
        <taxon>Steinernema</taxon>
    </lineage>
</organism>
<accession>A0AA39M9S9</accession>
<dbReference type="AlphaFoldDB" id="A0AA39M9S9"/>
<dbReference type="InterPro" id="IPR029044">
    <property type="entry name" value="Nucleotide-diphossugar_trans"/>
</dbReference>
<dbReference type="SUPFAM" id="SSF53448">
    <property type="entry name" value="Nucleotide-diphospho-sugar transferases"/>
    <property type="match status" value="1"/>
</dbReference>
<dbReference type="GO" id="GO:0016758">
    <property type="term" value="F:hexosyltransferase activity"/>
    <property type="evidence" value="ECO:0007669"/>
    <property type="project" value="UniProtKB-ARBA"/>
</dbReference>
<evidence type="ECO:0000313" key="2">
    <source>
        <dbReference type="EMBL" id="KAK0426272.1"/>
    </source>
</evidence>
<comment type="caution">
    <text evidence="2">The sequence shown here is derived from an EMBL/GenBank/DDBJ whole genome shotgun (WGS) entry which is preliminary data.</text>
</comment>
<evidence type="ECO:0000259" key="1">
    <source>
        <dbReference type="Pfam" id="PF00535"/>
    </source>
</evidence>
<dbReference type="Proteomes" id="UP001175271">
    <property type="component" value="Unassembled WGS sequence"/>
</dbReference>
<feature type="domain" description="Glycosyltransferase 2-like" evidence="1">
    <location>
        <begin position="11"/>
        <end position="183"/>
    </location>
</feature>
<protein>
    <recommendedName>
        <fullName evidence="1">Glycosyltransferase 2-like domain-containing protein</fullName>
    </recommendedName>
</protein>
<evidence type="ECO:0000313" key="3">
    <source>
        <dbReference type="Proteomes" id="UP001175271"/>
    </source>
</evidence>
<dbReference type="PANTHER" id="PTHR22916">
    <property type="entry name" value="GLYCOSYLTRANSFERASE"/>
    <property type="match status" value="1"/>
</dbReference>
<gene>
    <name evidence="2" type="ORF">QR680_009615</name>
</gene>
<proteinExistence type="predicted"/>
<sequence>MAPFAPTPTVSAVVPVRNGLPFLDECLHSLLEQETVPDVIFEVCVYDDGSWDGTNEAIQSWKRKFCERSIPFKSARGENSQGVGYAKNRAVGLSSGHFLCFCDADDVSFRNRIQTQVDRILSAAQPELTICGSNFVRNDDRATVRYTKWANELLHSQLLTQRFTSHGPTVVAPTWFLSRSLYNAVGGFNEAHRVGHPEDLEFFFEAVKIGSDVVKVAECLVMYRYHPNCATFSVDERTIWHMRVRYLEDTILMGWTTLTIWSAGKQGKKLYKSLSSENQRKVVALCDVDVSKILHGKYEVYDEKERKITHSVPVISHEDAQPPVIICVKLDLTNGEFERILARKQWIEGVDYFHFS</sequence>